<dbReference type="PANTHER" id="PTHR13408">
    <property type="entry name" value="DNA-DIRECTED RNA POLYMERASE III"/>
    <property type="match status" value="1"/>
</dbReference>
<protein>
    <recommendedName>
        <fullName evidence="8">DNA-directed RNA polymerase III subunit RPC4</fullName>
    </recommendedName>
</protein>
<sequence length="481" mass="53923">MSSGRLPSLRDAAQDTLNNPGMKKKTTLKFKPKAGTRRSKEEREASALKVKTEVSIEKKDNKNGNQQNRMGNQRQRRIPRYLANTHVISSGPLAAGNFVGDSGRGGGSMARRGFVKVEGDSSSLVKKGLLTIENNADDSDVDENGSFGDDNDVDEKKDSKNHATKFNMGREYRVGKDDFELDEDDINSDIELDDEALQARRIEEMFPVRPLRIRHEDIYVLKKDIEESLTEAATREQTPGVVVNNEVSSPSSDIKMENDDNINGTLIDTLENKREELQEKLNRLDIGSESQSIDAKEMKIETIQVHRDYEKLRSKLKRVNNKTDKFILFQLPYALPTFQDVTSKDEENETNAKAVKVGEETEDSNNNNNKKNDDVDNSSTKTNGKGDTKKPTTKKTKAKKNKKKITAVPQEELTGRIGSLRVHKSGKITVRVGEVVMEVSRGAETSFIQDIVALDMDDEEAPTVEYLGRVCDRILVTPNFL</sequence>
<feature type="region of interest" description="Disordered" evidence="5">
    <location>
        <begin position="1"/>
        <end position="74"/>
    </location>
</feature>
<dbReference type="Pfam" id="PF05132">
    <property type="entry name" value="RNA_pol_Rpc4"/>
    <property type="match status" value="1"/>
</dbReference>
<evidence type="ECO:0000256" key="4">
    <source>
        <dbReference type="ARBA" id="ARBA00023242"/>
    </source>
</evidence>
<evidence type="ECO:0000256" key="2">
    <source>
        <dbReference type="ARBA" id="ARBA00022478"/>
    </source>
</evidence>
<keyword evidence="4" id="KW-0539">Nucleus</keyword>
<evidence type="ECO:0000256" key="5">
    <source>
        <dbReference type="SAM" id="MobiDB-lite"/>
    </source>
</evidence>
<dbReference type="Proteomes" id="UP001306508">
    <property type="component" value="Unassembled WGS sequence"/>
</dbReference>
<comment type="subcellular location">
    <subcellularLocation>
        <location evidence="1">Nucleus</location>
    </subcellularLocation>
</comment>
<feature type="compositionally biased region" description="Basic residues" evidence="5">
    <location>
        <begin position="22"/>
        <end position="37"/>
    </location>
</feature>
<evidence type="ECO:0000313" key="7">
    <source>
        <dbReference type="Proteomes" id="UP001306508"/>
    </source>
</evidence>
<evidence type="ECO:0000313" key="6">
    <source>
        <dbReference type="EMBL" id="KAK5779936.1"/>
    </source>
</evidence>
<feature type="compositionally biased region" description="Acidic residues" evidence="5">
    <location>
        <begin position="135"/>
        <end position="153"/>
    </location>
</feature>
<feature type="region of interest" description="Disordered" evidence="5">
    <location>
        <begin position="342"/>
        <end position="408"/>
    </location>
</feature>
<name>A0AAN8A8F0_9SACH</name>
<feature type="compositionally biased region" description="Basic and acidic residues" evidence="5">
    <location>
        <begin position="38"/>
        <end position="62"/>
    </location>
</feature>
<proteinExistence type="predicted"/>
<keyword evidence="7" id="KW-1185">Reference proteome</keyword>
<accession>A0AAN8A8F0</accession>
<reference evidence="7" key="1">
    <citation type="submission" date="2023-07" db="EMBL/GenBank/DDBJ databases">
        <title>A draft genome of Kazachstania heterogenica Y-27499.</title>
        <authorList>
            <person name="Donic C."/>
            <person name="Kralova J.S."/>
            <person name="Fidel L."/>
            <person name="Ben-Dor S."/>
            <person name="Jung S."/>
        </authorList>
    </citation>
    <scope>NUCLEOTIDE SEQUENCE [LARGE SCALE GENOMIC DNA]</scope>
    <source>
        <strain evidence="7">Y27499</strain>
    </source>
</reference>
<dbReference type="EMBL" id="JAWIZZ010000045">
    <property type="protein sequence ID" value="KAK5779936.1"/>
    <property type="molecule type" value="Genomic_DNA"/>
</dbReference>
<keyword evidence="3" id="KW-0804">Transcription</keyword>
<dbReference type="PANTHER" id="PTHR13408:SF0">
    <property type="entry name" value="DNA-DIRECTED RNA POLYMERASE III SUBUNIT RPC4"/>
    <property type="match status" value="1"/>
</dbReference>
<comment type="caution">
    <text evidence="6">The sequence shown here is derived from an EMBL/GenBank/DDBJ whole genome shotgun (WGS) entry which is preliminary data.</text>
</comment>
<dbReference type="AlphaFoldDB" id="A0AAN8A8F0"/>
<dbReference type="InterPro" id="IPR007811">
    <property type="entry name" value="RPC4"/>
</dbReference>
<gene>
    <name evidence="6" type="ORF">RI543_002475</name>
</gene>
<evidence type="ECO:0000256" key="1">
    <source>
        <dbReference type="ARBA" id="ARBA00004123"/>
    </source>
</evidence>
<keyword evidence="2" id="KW-0240">DNA-directed RNA polymerase</keyword>
<feature type="region of interest" description="Disordered" evidence="5">
    <location>
        <begin position="135"/>
        <end position="162"/>
    </location>
</feature>
<dbReference type="GO" id="GO:0042797">
    <property type="term" value="P:tRNA transcription by RNA polymerase III"/>
    <property type="evidence" value="ECO:0007669"/>
    <property type="project" value="TreeGrafter"/>
</dbReference>
<organism evidence="6 7">
    <name type="scientific">Arxiozyma heterogenica</name>
    <dbReference type="NCBI Taxonomy" id="278026"/>
    <lineage>
        <taxon>Eukaryota</taxon>
        <taxon>Fungi</taxon>
        <taxon>Dikarya</taxon>
        <taxon>Ascomycota</taxon>
        <taxon>Saccharomycotina</taxon>
        <taxon>Saccharomycetes</taxon>
        <taxon>Saccharomycetales</taxon>
        <taxon>Saccharomycetaceae</taxon>
        <taxon>Arxiozyma</taxon>
    </lineage>
</organism>
<dbReference type="GO" id="GO:0005666">
    <property type="term" value="C:RNA polymerase III complex"/>
    <property type="evidence" value="ECO:0007669"/>
    <property type="project" value="InterPro"/>
</dbReference>
<feature type="compositionally biased region" description="Basic residues" evidence="5">
    <location>
        <begin position="391"/>
        <end position="405"/>
    </location>
</feature>
<feature type="compositionally biased region" description="Low complexity" evidence="5">
    <location>
        <begin position="63"/>
        <end position="73"/>
    </location>
</feature>
<evidence type="ECO:0008006" key="8">
    <source>
        <dbReference type="Google" id="ProtNLM"/>
    </source>
</evidence>
<evidence type="ECO:0000256" key="3">
    <source>
        <dbReference type="ARBA" id="ARBA00023163"/>
    </source>
</evidence>
<dbReference type="GO" id="GO:0003677">
    <property type="term" value="F:DNA binding"/>
    <property type="evidence" value="ECO:0007669"/>
    <property type="project" value="InterPro"/>
</dbReference>